<keyword evidence="5 9" id="KW-0798">TonB box</keyword>
<keyword evidence="2 8" id="KW-0813">Transport</keyword>
<dbReference type="GO" id="GO:0015344">
    <property type="term" value="F:siderophore uptake transmembrane transporter activity"/>
    <property type="evidence" value="ECO:0007669"/>
    <property type="project" value="TreeGrafter"/>
</dbReference>
<evidence type="ECO:0000259" key="12">
    <source>
        <dbReference type="Pfam" id="PF07715"/>
    </source>
</evidence>
<accession>A0A2S5A0A1</accession>
<keyword evidence="10" id="KW-0732">Signal</keyword>
<protein>
    <submittedName>
        <fullName evidence="13">TonB-dependent receptor</fullName>
    </submittedName>
</protein>
<keyword evidence="3 8" id="KW-1134">Transmembrane beta strand</keyword>
<dbReference type="AlphaFoldDB" id="A0A2S5A0A1"/>
<dbReference type="Proteomes" id="UP000236893">
    <property type="component" value="Unassembled WGS sequence"/>
</dbReference>
<keyword evidence="14" id="KW-1185">Reference proteome</keyword>
<organism evidence="13 14">
    <name type="scientific">Solitalea longa</name>
    <dbReference type="NCBI Taxonomy" id="2079460"/>
    <lineage>
        <taxon>Bacteria</taxon>
        <taxon>Pseudomonadati</taxon>
        <taxon>Bacteroidota</taxon>
        <taxon>Sphingobacteriia</taxon>
        <taxon>Sphingobacteriales</taxon>
        <taxon>Sphingobacteriaceae</taxon>
        <taxon>Solitalea</taxon>
    </lineage>
</organism>
<dbReference type="SUPFAM" id="SSF56935">
    <property type="entry name" value="Porins"/>
    <property type="match status" value="1"/>
</dbReference>
<evidence type="ECO:0000256" key="6">
    <source>
        <dbReference type="ARBA" id="ARBA00023136"/>
    </source>
</evidence>
<dbReference type="Gene3D" id="2.60.40.1120">
    <property type="entry name" value="Carboxypeptidase-like, regulatory domain"/>
    <property type="match status" value="1"/>
</dbReference>
<evidence type="ECO:0000256" key="4">
    <source>
        <dbReference type="ARBA" id="ARBA00022692"/>
    </source>
</evidence>
<dbReference type="RefSeq" id="WP_103789483.1">
    <property type="nucleotide sequence ID" value="NZ_PQVF01000008.1"/>
</dbReference>
<dbReference type="PANTHER" id="PTHR30069">
    <property type="entry name" value="TONB-DEPENDENT OUTER MEMBRANE RECEPTOR"/>
    <property type="match status" value="1"/>
</dbReference>
<evidence type="ECO:0000313" key="14">
    <source>
        <dbReference type="Proteomes" id="UP000236893"/>
    </source>
</evidence>
<dbReference type="InterPro" id="IPR008969">
    <property type="entry name" value="CarboxyPept-like_regulatory"/>
</dbReference>
<evidence type="ECO:0000259" key="11">
    <source>
        <dbReference type="Pfam" id="PF00593"/>
    </source>
</evidence>
<dbReference type="InterPro" id="IPR039426">
    <property type="entry name" value="TonB-dep_rcpt-like"/>
</dbReference>
<gene>
    <name evidence="13" type="ORF">C3K47_12515</name>
</gene>
<dbReference type="InterPro" id="IPR037066">
    <property type="entry name" value="Plug_dom_sf"/>
</dbReference>
<evidence type="ECO:0000256" key="3">
    <source>
        <dbReference type="ARBA" id="ARBA00022452"/>
    </source>
</evidence>
<sequence>MIRYIYFLASLTFIFLAASTYAQTGIVKGKISSEKKPLENVQISYNGTKKAFFSSADGSYLIDSLPIGKIKLYYSLFGYSDAFKIVEVKANDTVIVNINLITETTHQLNEVVVSGTMKEVSKLNSPIPVEVYTPTLFKKNPSPSIFESLGMINGVQPQLNCNVCNTGDIHINGMEGPYTMILIDGMPIVSSLATVYGLSGIPNSMVKRIEVVKGPASTLYGSEAVGGLVNIITKEPASSPRLNTDLSGTGYGEYNADIAGKLKVGKSSTLVGINYFNYSGRYDKNLDDFTDITLQNRASIFNKWTIPLSQNRMASLATRYVFENRWGGQVNWDQNFRGSDSIYGESIKTNRFELLGNFELPKQFVIDYSYNYHLQDSYYGVTKFYANQQVAFLQLRWTKTLGKHELLSGLPLRYTYYDDNTSGTQTLSRNNTPAKTFLPGIFLQDEWKSSEKLSILAGLRYDHHNEHGSIFTPRLSFKYSPNNRNTFRLSSGNGYRVVNLFTEDHAALTGAREVVINNDLLPERSWNANFNYSTLISHRNGFISLDGTIFYTYFTNKITGDFLSDPQKIIYDNLSGYAISKGLTLNTDFSFTNGFKVMIGATYMDVYQKDKDAEGYLKTTPQLFAPKLSGTYAVSYTINPWKLSIDITGKVNGPMYLPVVPDDYRAEKSPWYNLMNLQLTKKLENGLEIYGGCKNLLNFLPKNPILHPDDPFNQPGGKYFLSNGSPNPSSNPYNYTFDPSYNYAPMQGIKGFLGVRYNLK</sequence>
<evidence type="ECO:0000256" key="7">
    <source>
        <dbReference type="ARBA" id="ARBA00023237"/>
    </source>
</evidence>
<dbReference type="GO" id="GO:0044718">
    <property type="term" value="P:siderophore transmembrane transport"/>
    <property type="evidence" value="ECO:0007669"/>
    <property type="project" value="TreeGrafter"/>
</dbReference>
<evidence type="ECO:0000256" key="9">
    <source>
        <dbReference type="RuleBase" id="RU003357"/>
    </source>
</evidence>
<reference evidence="13 14" key="1">
    <citation type="submission" date="2018-01" db="EMBL/GenBank/DDBJ databases">
        <authorList>
            <person name="Gaut B.S."/>
            <person name="Morton B.R."/>
            <person name="Clegg M.T."/>
            <person name="Duvall M.R."/>
        </authorList>
    </citation>
    <scope>NUCLEOTIDE SEQUENCE [LARGE SCALE GENOMIC DNA]</scope>
    <source>
        <strain evidence="13 14">HR-AV</strain>
    </source>
</reference>
<proteinExistence type="inferred from homology"/>
<evidence type="ECO:0000256" key="1">
    <source>
        <dbReference type="ARBA" id="ARBA00004571"/>
    </source>
</evidence>
<dbReference type="Pfam" id="PF13715">
    <property type="entry name" value="CarbopepD_reg_2"/>
    <property type="match status" value="1"/>
</dbReference>
<dbReference type="EMBL" id="PQVF01000008">
    <property type="protein sequence ID" value="POY36020.1"/>
    <property type="molecule type" value="Genomic_DNA"/>
</dbReference>
<name>A0A2S5A0A1_9SPHI</name>
<keyword evidence="7 8" id="KW-0998">Cell outer membrane</keyword>
<keyword evidence="6 8" id="KW-0472">Membrane</keyword>
<feature type="signal peptide" evidence="10">
    <location>
        <begin position="1"/>
        <end position="22"/>
    </location>
</feature>
<feature type="domain" description="TonB-dependent receptor plug" evidence="12">
    <location>
        <begin position="122"/>
        <end position="227"/>
    </location>
</feature>
<comment type="caution">
    <text evidence="13">The sequence shown here is derived from an EMBL/GenBank/DDBJ whole genome shotgun (WGS) entry which is preliminary data.</text>
</comment>
<evidence type="ECO:0000256" key="10">
    <source>
        <dbReference type="SAM" id="SignalP"/>
    </source>
</evidence>
<evidence type="ECO:0000256" key="5">
    <source>
        <dbReference type="ARBA" id="ARBA00023077"/>
    </source>
</evidence>
<keyword evidence="4 8" id="KW-0812">Transmembrane</keyword>
<dbReference type="GO" id="GO:0009279">
    <property type="term" value="C:cell outer membrane"/>
    <property type="evidence" value="ECO:0007669"/>
    <property type="project" value="UniProtKB-SubCell"/>
</dbReference>
<dbReference type="SUPFAM" id="SSF49464">
    <property type="entry name" value="Carboxypeptidase regulatory domain-like"/>
    <property type="match status" value="1"/>
</dbReference>
<dbReference type="Pfam" id="PF07715">
    <property type="entry name" value="Plug"/>
    <property type="match status" value="1"/>
</dbReference>
<evidence type="ECO:0000313" key="13">
    <source>
        <dbReference type="EMBL" id="POY36020.1"/>
    </source>
</evidence>
<evidence type="ECO:0000256" key="2">
    <source>
        <dbReference type="ARBA" id="ARBA00022448"/>
    </source>
</evidence>
<dbReference type="InterPro" id="IPR036942">
    <property type="entry name" value="Beta-barrel_TonB_sf"/>
</dbReference>
<comment type="subcellular location">
    <subcellularLocation>
        <location evidence="1 8">Cell outer membrane</location>
        <topology evidence="1 8">Multi-pass membrane protein</topology>
    </subcellularLocation>
</comment>
<keyword evidence="13" id="KW-0675">Receptor</keyword>
<dbReference type="Gene3D" id="2.170.130.10">
    <property type="entry name" value="TonB-dependent receptor, plug domain"/>
    <property type="match status" value="1"/>
</dbReference>
<dbReference type="PANTHER" id="PTHR30069:SF57">
    <property type="entry name" value="TONB-DEPENDENT RECEPTOR"/>
    <property type="match status" value="1"/>
</dbReference>
<feature type="domain" description="TonB-dependent receptor-like beta-barrel" evidence="11">
    <location>
        <begin position="274"/>
        <end position="696"/>
    </location>
</feature>
<dbReference type="OrthoDB" id="9760333at2"/>
<dbReference type="Gene3D" id="2.40.170.20">
    <property type="entry name" value="TonB-dependent receptor, beta-barrel domain"/>
    <property type="match status" value="1"/>
</dbReference>
<evidence type="ECO:0000256" key="8">
    <source>
        <dbReference type="PROSITE-ProRule" id="PRU01360"/>
    </source>
</evidence>
<dbReference type="InterPro" id="IPR000531">
    <property type="entry name" value="Beta-barrel_TonB"/>
</dbReference>
<dbReference type="PROSITE" id="PS52016">
    <property type="entry name" value="TONB_DEPENDENT_REC_3"/>
    <property type="match status" value="1"/>
</dbReference>
<dbReference type="InterPro" id="IPR012910">
    <property type="entry name" value="Plug_dom"/>
</dbReference>
<comment type="similarity">
    <text evidence="8 9">Belongs to the TonB-dependent receptor family.</text>
</comment>
<feature type="chain" id="PRO_5015666422" evidence="10">
    <location>
        <begin position="23"/>
        <end position="760"/>
    </location>
</feature>
<dbReference type="Pfam" id="PF00593">
    <property type="entry name" value="TonB_dep_Rec_b-barrel"/>
    <property type="match status" value="1"/>
</dbReference>